<proteinExistence type="predicted"/>
<comment type="caution">
    <text evidence="1">The sequence shown here is derived from an EMBL/GenBank/DDBJ whole genome shotgun (WGS) entry which is preliminary data.</text>
</comment>
<dbReference type="AlphaFoldDB" id="X1B2W4"/>
<protein>
    <submittedName>
        <fullName evidence="1">Uncharacterized protein</fullName>
    </submittedName>
</protein>
<sequence length="143" mass="16333">MASVLIDLALIDQLDKQRAVEPKKFRETEKASAIDAAFPGSNVVTRRQTSARASFREELYDHFHDVIIDEEEKLPLIDTYEALLELKPQHQDQRCPYFETDGCEQHLNIPSGTSECPACKRPVYSTDALRIHERFNDLGSNVE</sequence>
<accession>X1B2W4</accession>
<dbReference type="EMBL" id="BART01018539">
    <property type="protein sequence ID" value="GAG75662.1"/>
    <property type="molecule type" value="Genomic_DNA"/>
</dbReference>
<gene>
    <name evidence="1" type="ORF">S01H4_34967</name>
</gene>
<name>X1B2W4_9ZZZZ</name>
<evidence type="ECO:0000313" key="1">
    <source>
        <dbReference type="EMBL" id="GAG75662.1"/>
    </source>
</evidence>
<organism evidence="1">
    <name type="scientific">marine sediment metagenome</name>
    <dbReference type="NCBI Taxonomy" id="412755"/>
    <lineage>
        <taxon>unclassified sequences</taxon>
        <taxon>metagenomes</taxon>
        <taxon>ecological metagenomes</taxon>
    </lineage>
</organism>
<reference evidence="1" key="1">
    <citation type="journal article" date="2014" name="Front. Microbiol.">
        <title>High frequency of phylogenetically diverse reductive dehalogenase-homologous genes in deep subseafloor sedimentary metagenomes.</title>
        <authorList>
            <person name="Kawai M."/>
            <person name="Futagami T."/>
            <person name="Toyoda A."/>
            <person name="Takaki Y."/>
            <person name="Nishi S."/>
            <person name="Hori S."/>
            <person name="Arai W."/>
            <person name="Tsubouchi T."/>
            <person name="Morono Y."/>
            <person name="Uchiyama I."/>
            <person name="Ito T."/>
            <person name="Fujiyama A."/>
            <person name="Inagaki F."/>
            <person name="Takami H."/>
        </authorList>
    </citation>
    <scope>NUCLEOTIDE SEQUENCE</scope>
    <source>
        <strain evidence="1">Expedition CK06-06</strain>
    </source>
</reference>
<feature type="non-terminal residue" evidence="1">
    <location>
        <position position="143"/>
    </location>
</feature>